<comment type="caution">
    <text evidence="1">The sequence shown here is derived from an EMBL/GenBank/DDBJ whole genome shotgun (WGS) entry which is preliminary data.</text>
</comment>
<dbReference type="EMBL" id="CM037622">
    <property type="protein sequence ID" value="KAH8002962.1"/>
    <property type="molecule type" value="Genomic_DNA"/>
</dbReference>
<evidence type="ECO:0000313" key="1">
    <source>
        <dbReference type="EMBL" id="KAH8002962.1"/>
    </source>
</evidence>
<proteinExistence type="predicted"/>
<keyword evidence="2" id="KW-1185">Reference proteome</keyword>
<accession>A0ACB8FCL6</accession>
<gene>
    <name evidence="1" type="ORF">K3G42_007027</name>
</gene>
<name>A0ACB8FCL6_9SAUR</name>
<sequence length="104" mass="11605">MEELWHLAGEPPAERRNPERPPKASSEDDSSGEEGREESELGPGEVRDLQWRIASMEGAHKRFEATLNELKEGLERMEAALNSLKCFCTERLGPMGEAVLGDQP</sequence>
<protein>
    <submittedName>
        <fullName evidence="1">Uncharacterized protein</fullName>
    </submittedName>
</protein>
<reference evidence="1" key="1">
    <citation type="submission" date="2021-08" db="EMBL/GenBank/DDBJ databases">
        <title>The first chromosome-level gecko genome reveals the dynamic sex chromosomes of Neotropical dwarf geckos (Sphaerodactylidae: Sphaerodactylus).</title>
        <authorList>
            <person name="Pinto B.J."/>
            <person name="Keating S.E."/>
            <person name="Gamble T."/>
        </authorList>
    </citation>
    <scope>NUCLEOTIDE SEQUENCE</scope>
    <source>
        <strain evidence="1">TG3544</strain>
    </source>
</reference>
<dbReference type="Proteomes" id="UP000827872">
    <property type="component" value="Linkage Group LG09"/>
</dbReference>
<organism evidence="1 2">
    <name type="scientific">Sphaerodactylus townsendi</name>
    <dbReference type="NCBI Taxonomy" id="933632"/>
    <lineage>
        <taxon>Eukaryota</taxon>
        <taxon>Metazoa</taxon>
        <taxon>Chordata</taxon>
        <taxon>Craniata</taxon>
        <taxon>Vertebrata</taxon>
        <taxon>Euteleostomi</taxon>
        <taxon>Lepidosauria</taxon>
        <taxon>Squamata</taxon>
        <taxon>Bifurcata</taxon>
        <taxon>Gekkota</taxon>
        <taxon>Sphaerodactylidae</taxon>
        <taxon>Sphaerodactylus</taxon>
    </lineage>
</organism>
<evidence type="ECO:0000313" key="2">
    <source>
        <dbReference type="Proteomes" id="UP000827872"/>
    </source>
</evidence>